<dbReference type="SUPFAM" id="SSF53850">
    <property type="entry name" value="Periplasmic binding protein-like II"/>
    <property type="match status" value="1"/>
</dbReference>
<dbReference type="AlphaFoldDB" id="A0A031LKJ4"/>
<dbReference type="Pfam" id="PF13531">
    <property type="entry name" value="SBP_bac_11"/>
    <property type="match status" value="1"/>
</dbReference>
<sequence>MDLTLPMFDVLEDIIGSTSGVKASFAGNQWFVVRELVNLVKSKGIEVYVETIPPGIVRKRAEGEPLTISGLSIDFKPEVISLPPALMEGLDLDNSFNYASNDIVIAYRGKEIVNWCDLLGKRVAIPNPNTEGIGSQFKDIYTQTCGDYNGLIDSGKVYVTKVHHREIPHMMKLGDIEAGIMWRTEATFWGFKFVAPTPNKEGKLAFGLLKNHSEKAKQFYDILKGNDVKDLYQKYGFKWIA</sequence>
<evidence type="ECO:0000313" key="1">
    <source>
        <dbReference type="EMBL" id="EZQ02076.1"/>
    </source>
</evidence>
<protein>
    <submittedName>
        <fullName evidence="1">Sulfate-binding protein</fullName>
    </submittedName>
</protein>
<dbReference type="OrthoDB" id="41324at2157"/>
<dbReference type="RefSeq" id="WP_048100457.1">
    <property type="nucleotide sequence ID" value="NZ_JFZT01000057.1"/>
</dbReference>
<evidence type="ECO:0000313" key="2">
    <source>
        <dbReference type="Proteomes" id="UP000024332"/>
    </source>
</evidence>
<gene>
    <name evidence="1" type="ORF">CM19_11460</name>
</gene>
<keyword evidence="2" id="KW-1185">Reference proteome</keyword>
<reference evidence="1 2" key="1">
    <citation type="submission" date="2014-03" db="EMBL/GenBank/DDBJ databases">
        <title>Draft genome sequence of the novel thermoacidophilic archaea Acidianus copahuensis ALE1 strain, isolated from Copahue volcanic area in Neuquen Argentina.</title>
        <authorList>
            <person name="Urbieta M.S."/>
            <person name="Rascovan N."/>
            <person name="Castro C."/>
            <person name="Revale S."/>
            <person name="Giaveno M.A."/>
            <person name="Vazquez M.P."/>
            <person name="Donati E.R."/>
        </authorList>
    </citation>
    <scope>NUCLEOTIDE SEQUENCE [LARGE SCALE GENOMIC DNA]</scope>
    <source>
        <strain evidence="1 2">ALE1</strain>
    </source>
</reference>
<organism evidence="1 2">
    <name type="scientific">Candidatus Acidianus copahuensis</name>
    <dbReference type="NCBI Taxonomy" id="1160895"/>
    <lineage>
        <taxon>Archaea</taxon>
        <taxon>Thermoproteota</taxon>
        <taxon>Thermoprotei</taxon>
        <taxon>Sulfolobales</taxon>
        <taxon>Sulfolobaceae</taxon>
        <taxon>Acidianus</taxon>
    </lineage>
</organism>
<dbReference type="EMBL" id="JFZT01000057">
    <property type="protein sequence ID" value="EZQ02076.1"/>
    <property type="molecule type" value="Genomic_DNA"/>
</dbReference>
<dbReference type="STRING" id="1160895.CM19_11460"/>
<name>A0A031LKJ4_9CREN</name>
<comment type="caution">
    <text evidence="1">The sequence shown here is derived from an EMBL/GenBank/DDBJ whole genome shotgun (WGS) entry which is preliminary data.</text>
</comment>
<accession>A0A031LKJ4</accession>
<dbReference type="Gene3D" id="3.40.190.10">
    <property type="entry name" value="Periplasmic binding protein-like II"/>
    <property type="match status" value="2"/>
</dbReference>
<dbReference type="Proteomes" id="UP000024332">
    <property type="component" value="Unassembled WGS sequence"/>
</dbReference>
<proteinExistence type="predicted"/>